<reference evidence="7 8" key="1">
    <citation type="submission" date="2018-11" db="EMBL/GenBank/DDBJ databases">
        <title>Sequencing the genomes of 1000 actinobacteria strains.</title>
        <authorList>
            <person name="Klenk H.-P."/>
        </authorList>
    </citation>
    <scope>NUCLEOTIDE SEQUENCE [LARGE SCALE GENOMIC DNA]</scope>
    <source>
        <strain evidence="7 8">DSM 14418</strain>
    </source>
</reference>
<feature type="transmembrane region" description="Helical" evidence="6">
    <location>
        <begin position="40"/>
        <end position="61"/>
    </location>
</feature>
<feature type="transmembrane region" description="Helical" evidence="6">
    <location>
        <begin position="100"/>
        <end position="122"/>
    </location>
</feature>
<feature type="transmembrane region" description="Helical" evidence="6">
    <location>
        <begin position="143"/>
        <end position="169"/>
    </location>
</feature>
<evidence type="ECO:0000256" key="6">
    <source>
        <dbReference type="SAM" id="Phobius"/>
    </source>
</evidence>
<proteinExistence type="predicted"/>
<evidence type="ECO:0000313" key="7">
    <source>
        <dbReference type="EMBL" id="RPF26728.1"/>
    </source>
</evidence>
<accession>A0A3N4ZLS7</accession>
<evidence type="ECO:0000256" key="5">
    <source>
        <dbReference type="ARBA" id="ARBA00023136"/>
    </source>
</evidence>
<evidence type="ECO:0000256" key="3">
    <source>
        <dbReference type="ARBA" id="ARBA00022692"/>
    </source>
</evidence>
<feature type="transmembrane region" description="Helical" evidence="6">
    <location>
        <begin position="189"/>
        <end position="208"/>
    </location>
</feature>
<comment type="subcellular location">
    <subcellularLocation>
        <location evidence="1">Cell membrane</location>
        <topology evidence="1">Multi-pass membrane protein</topology>
    </subcellularLocation>
</comment>
<keyword evidence="8" id="KW-1185">Reference proteome</keyword>
<keyword evidence="4 6" id="KW-1133">Transmembrane helix</keyword>
<keyword evidence="2" id="KW-1003">Cell membrane</keyword>
<evidence type="ECO:0000256" key="2">
    <source>
        <dbReference type="ARBA" id="ARBA00022475"/>
    </source>
</evidence>
<gene>
    <name evidence="7" type="ORF">EDD32_1178</name>
</gene>
<dbReference type="Pfam" id="PF03631">
    <property type="entry name" value="Virul_fac_BrkB"/>
    <property type="match status" value="1"/>
</dbReference>
<evidence type="ECO:0000256" key="4">
    <source>
        <dbReference type="ARBA" id="ARBA00022989"/>
    </source>
</evidence>
<evidence type="ECO:0000313" key="8">
    <source>
        <dbReference type="Proteomes" id="UP000280726"/>
    </source>
</evidence>
<dbReference type="PIRSF" id="PIRSF035875">
    <property type="entry name" value="RNase_BN"/>
    <property type="match status" value="1"/>
</dbReference>
<feature type="transmembrane region" description="Helical" evidence="6">
    <location>
        <begin position="255"/>
        <end position="278"/>
    </location>
</feature>
<dbReference type="GO" id="GO:0005886">
    <property type="term" value="C:plasma membrane"/>
    <property type="evidence" value="ECO:0007669"/>
    <property type="project" value="UniProtKB-SubCell"/>
</dbReference>
<dbReference type="PANTHER" id="PTHR30213:SF0">
    <property type="entry name" value="UPF0761 MEMBRANE PROTEIN YIHY"/>
    <property type="match status" value="1"/>
</dbReference>
<protein>
    <submittedName>
        <fullName evidence="7">Membrane protein</fullName>
    </submittedName>
</protein>
<sequence>MTQQVARTPGRRPSKRFMVGKALREFFADDGWDRSAAMTFFAVLSVPPIAVALVSVLALVGQGEESTAAVLEILVQVAPDAEGVEALSAPVLAVLRQPSAGLTFVLGLATGLWMAAGYVGAFGRAMNVVYGVTEGRPLWRLQVWHLLTTVVLVAFSGLVTLLLVVSGPVAEAVGRVLGLGEATVTLWQVARWPVLLLATAGVVAVLYFATPNVRHPRFRLVSHGSALALALAGVASLLFRLYLSTFGRLDLTYGSALAGVIAFFLWLWIINMALLLGAEVDAEVQRARQLVSGLRAEQSVVVEVRDTRASDRSEARRLADEDRARSLRRSHGWHDEEI</sequence>
<name>A0A3N4ZLS7_9MICO</name>
<organism evidence="7 8">
    <name type="scientific">Georgenia muralis</name>
    <dbReference type="NCBI Taxonomy" id="154117"/>
    <lineage>
        <taxon>Bacteria</taxon>
        <taxon>Bacillati</taxon>
        <taxon>Actinomycetota</taxon>
        <taxon>Actinomycetes</taxon>
        <taxon>Micrococcales</taxon>
        <taxon>Bogoriellaceae</taxon>
        <taxon>Georgenia</taxon>
    </lineage>
</organism>
<dbReference type="RefSeq" id="WP_123915729.1">
    <property type="nucleotide sequence ID" value="NZ_RKRA01000001.1"/>
</dbReference>
<dbReference type="AlphaFoldDB" id="A0A3N4ZLS7"/>
<keyword evidence="5 6" id="KW-0472">Membrane</keyword>
<keyword evidence="3 6" id="KW-0812">Transmembrane</keyword>
<dbReference type="InterPro" id="IPR017039">
    <property type="entry name" value="Virul_fac_BrkB"/>
</dbReference>
<dbReference type="PANTHER" id="PTHR30213">
    <property type="entry name" value="INNER MEMBRANE PROTEIN YHJD"/>
    <property type="match status" value="1"/>
</dbReference>
<feature type="transmembrane region" description="Helical" evidence="6">
    <location>
        <begin position="220"/>
        <end position="243"/>
    </location>
</feature>
<dbReference type="EMBL" id="RKRA01000001">
    <property type="protein sequence ID" value="RPF26728.1"/>
    <property type="molecule type" value="Genomic_DNA"/>
</dbReference>
<dbReference type="OrthoDB" id="9781030at2"/>
<dbReference type="Proteomes" id="UP000280726">
    <property type="component" value="Unassembled WGS sequence"/>
</dbReference>
<evidence type="ECO:0000256" key="1">
    <source>
        <dbReference type="ARBA" id="ARBA00004651"/>
    </source>
</evidence>
<comment type="caution">
    <text evidence="7">The sequence shown here is derived from an EMBL/GenBank/DDBJ whole genome shotgun (WGS) entry which is preliminary data.</text>
</comment>